<evidence type="ECO:0000313" key="2">
    <source>
        <dbReference type="Proteomes" id="UP001620460"/>
    </source>
</evidence>
<dbReference type="Proteomes" id="UP001620460">
    <property type="component" value="Unassembled WGS sequence"/>
</dbReference>
<name>A0ABW8K019_9GAMM</name>
<gene>
    <name evidence="1" type="ORF">ISP17_18995</name>
</gene>
<protein>
    <submittedName>
        <fullName evidence="1">Uncharacterized protein</fullName>
    </submittedName>
</protein>
<accession>A0ABW8K019</accession>
<sequence length="183" mass="21040">MRRPELIFNDAFDSFLAREGHTLLADVSERNTCGRLAHFIERQLEFEGVVGYYADTEYNRKQRGKVKTIINRELRVVSITADLIVHSRGEVAAPKDNLIAIEAKKANRPAHEKANDIDRLIAMTSEPYNGVWNFEDGHPEHVCGYAVGIFMEICREQNRVAFEYFKRGQKTKERIVAIREGED</sequence>
<keyword evidence="2" id="KW-1185">Reference proteome</keyword>
<comment type="caution">
    <text evidence="1">The sequence shown here is derived from an EMBL/GenBank/DDBJ whole genome shotgun (WGS) entry which is preliminary data.</text>
</comment>
<dbReference type="RefSeq" id="WP_404636040.1">
    <property type="nucleotide sequence ID" value="NZ_JADIKM010000006.1"/>
</dbReference>
<evidence type="ECO:0000313" key="1">
    <source>
        <dbReference type="EMBL" id="MFK2906054.1"/>
    </source>
</evidence>
<organism evidence="1 2">
    <name type="scientific">Dyella ginsengisoli</name>
    <dbReference type="NCBI Taxonomy" id="363848"/>
    <lineage>
        <taxon>Bacteria</taxon>
        <taxon>Pseudomonadati</taxon>
        <taxon>Pseudomonadota</taxon>
        <taxon>Gammaproteobacteria</taxon>
        <taxon>Lysobacterales</taxon>
        <taxon>Rhodanobacteraceae</taxon>
        <taxon>Dyella</taxon>
    </lineage>
</organism>
<reference evidence="1 2" key="1">
    <citation type="submission" date="2020-10" db="EMBL/GenBank/DDBJ databases">
        <title>Phylogeny of dyella-like bacteria.</title>
        <authorList>
            <person name="Fu J."/>
        </authorList>
    </citation>
    <scope>NUCLEOTIDE SEQUENCE [LARGE SCALE GENOMIC DNA]</scope>
    <source>
        <strain evidence="1 2">Gsoil3046</strain>
    </source>
</reference>
<dbReference type="EMBL" id="JADIKM010000006">
    <property type="protein sequence ID" value="MFK2906054.1"/>
    <property type="molecule type" value="Genomic_DNA"/>
</dbReference>
<proteinExistence type="predicted"/>